<organism evidence="1 2">
    <name type="scientific">Elysia crispata</name>
    <name type="common">lettuce slug</name>
    <dbReference type="NCBI Taxonomy" id="231223"/>
    <lineage>
        <taxon>Eukaryota</taxon>
        <taxon>Metazoa</taxon>
        <taxon>Spiralia</taxon>
        <taxon>Lophotrochozoa</taxon>
        <taxon>Mollusca</taxon>
        <taxon>Gastropoda</taxon>
        <taxon>Heterobranchia</taxon>
        <taxon>Euthyneura</taxon>
        <taxon>Panpulmonata</taxon>
        <taxon>Sacoglossa</taxon>
        <taxon>Placobranchoidea</taxon>
        <taxon>Plakobranchidae</taxon>
        <taxon>Elysia</taxon>
    </lineage>
</organism>
<proteinExistence type="predicted"/>
<protein>
    <recommendedName>
        <fullName evidence="3">Peptidase aspartic putative domain-containing protein</fullName>
    </recommendedName>
</protein>
<dbReference type="Gene3D" id="2.40.70.10">
    <property type="entry name" value="Acid Proteases"/>
    <property type="match status" value="1"/>
</dbReference>
<name>A0AAE0XS77_9GAST</name>
<comment type="caution">
    <text evidence="1">The sequence shown here is derived from an EMBL/GenBank/DDBJ whole genome shotgun (WGS) entry which is preliminary data.</text>
</comment>
<sequence>MLQIAQVPVCDYENANLSLLFDSGSDRSCISESCAKKLGLKTIGKETNCAALFGQGKPNATRLKNKCNVKLLSTTFECEEMIVSETPTICSRIQRPKLPQDIDPYLKDNGLKLATRALVDSDSRLRIEILVG</sequence>
<dbReference type="EMBL" id="JAWDGP010007726">
    <property type="protein sequence ID" value="KAK3707180.1"/>
    <property type="molecule type" value="Genomic_DNA"/>
</dbReference>
<evidence type="ECO:0000313" key="1">
    <source>
        <dbReference type="EMBL" id="KAK3707180.1"/>
    </source>
</evidence>
<dbReference type="Proteomes" id="UP001283361">
    <property type="component" value="Unassembled WGS sequence"/>
</dbReference>
<accession>A0AAE0XS77</accession>
<dbReference type="InterPro" id="IPR021109">
    <property type="entry name" value="Peptidase_aspartic_dom_sf"/>
</dbReference>
<keyword evidence="2" id="KW-1185">Reference proteome</keyword>
<gene>
    <name evidence="1" type="ORF">RRG08_028721</name>
</gene>
<evidence type="ECO:0000313" key="2">
    <source>
        <dbReference type="Proteomes" id="UP001283361"/>
    </source>
</evidence>
<reference evidence="1" key="1">
    <citation type="journal article" date="2023" name="G3 (Bethesda)">
        <title>A reference genome for the long-term kleptoplast-retaining sea slug Elysia crispata morphotype clarki.</title>
        <authorList>
            <person name="Eastman K.E."/>
            <person name="Pendleton A.L."/>
            <person name="Shaikh M.A."/>
            <person name="Suttiyut T."/>
            <person name="Ogas R."/>
            <person name="Tomko P."/>
            <person name="Gavelis G."/>
            <person name="Widhalm J.R."/>
            <person name="Wisecaver J.H."/>
        </authorList>
    </citation>
    <scope>NUCLEOTIDE SEQUENCE</scope>
    <source>
        <strain evidence="1">ECLA1</strain>
    </source>
</reference>
<dbReference type="AlphaFoldDB" id="A0AAE0XS77"/>
<dbReference type="Pfam" id="PF13650">
    <property type="entry name" value="Asp_protease_2"/>
    <property type="match status" value="1"/>
</dbReference>
<evidence type="ECO:0008006" key="3">
    <source>
        <dbReference type="Google" id="ProtNLM"/>
    </source>
</evidence>